<evidence type="ECO:0000313" key="14">
    <source>
        <dbReference type="Proteomes" id="UP000440694"/>
    </source>
</evidence>
<evidence type="ECO:0000256" key="2">
    <source>
        <dbReference type="ARBA" id="ARBA00011870"/>
    </source>
</evidence>
<dbReference type="InterPro" id="IPR050642">
    <property type="entry name" value="PDH_E1_Alpha_Subunit"/>
</dbReference>
<dbReference type="GO" id="GO:0006086">
    <property type="term" value="P:pyruvate decarboxylation to acetyl-CoA"/>
    <property type="evidence" value="ECO:0007669"/>
    <property type="project" value="InterPro"/>
</dbReference>
<comment type="cofactor">
    <cofactor evidence="1 10">
        <name>thiamine diphosphate</name>
        <dbReference type="ChEBI" id="CHEBI:58937"/>
    </cofactor>
</comment>
<evidence type="ECO:0000256" key="7">
    <source>
        <dbReference type="ARBA" id="ARBA00023317"/>
    </source>
</evidence>
<evidence type="ECO:0000256" key="9">
    <source>
        <dbReference type="ARBA" id="ARBA00051231"/>
    </source>
</evidence>
<dbReference type="Gene3D" id="3.40.50.970">
    <property type="match status" value="1"/>
</dbReference>
<gene>
    <name evidence="10 13" type="primary">pdhA</name>
    <name evidence="13" type="ORF">GIW81_01610</name>
</gene>
<dbReference type="NCBIfam" id="TIGR03182">
    <property type="entry name" value="PDH_E1_alph_y"/>
    <property type="match status" value="1"/>
</dbReference>
<feature type="domain" description="Dehydrogenase E1 component" evidence="12">
    <location>
        <begin position="44"/>
        <end position="340"/>
    </location>
</feature>
<protein>
    <recommendedName>
        <fullName evidence="4 10">Pyruvate dehydrogenase E1 component subunit alpha</fullName>
        <ecNumber evidence="3 10">1.2.4.1</ecNumber>
    </recommendedName>
</protein>
<keyword evidence="6 10" id="KW-0786">Thiamine pyrophosphate</keyword>
<dbReference type="Pfam" id="PF00676">
    <property type="entry name" value="E1_dh"/>
    <property type="match status" value="1"/>
</dbReference>
<dbReference type="RefSeq" id="WP_154737603.1">
    <property type="nucleotide sequence ID" value="NZ_WMBQ01000001.1"/>
</dbReference>
<evidence type="ECO:0000256" key="4">
    <source>
        <dbReference type="ARBA" id="ARBA00014159"/>
    </source>
</evidence>
<sequence>MVAAKASSSRKAAGAGKARGTNGADGKAPARVFTREERLDAYRQMLLIRRFEEKAGQLYGMGHIGGFCHLYIGQEAVVVGMQMALEPDDQVITAYRDHGHTLAVGMTAKSIMAELTGRRHGCSKGKGGSMHMFSPEKGFYGGHGIVGACVPLGAGLAFANLYRGNGRVCLTYFGDGAANQGQVYEAFNMAQLWKLPTVFIIENNKYAMGTSIERSSSTTNLSQRGLSFAIPGEHVNGMDVEEVRAAGARAIEHARSGKGPFILEMMTYRYRGHSMSDPAKYRTREEVQHMRETQDPIEQIRARLIDGGVGEDELKAIDRQVREEVNAAAEFALADPEPDASELTTDVLVEV</sequence>
<dbReference type="SUPFAM" id="SSF52518">
    <property type="entry name" value="Thiamin diphosphate-binding fold (THDP-binding)"/>
    <property type="match status" value="1"/>
</dbReference>
<keyword evidence="7 10" id="KW-0670">Pyruvate</keyword>
<evidence type="ECO:0000313" key="13">
    <source>
        <dbReference type="EMBL" id="MTD93025.1"/>
    </source>
</evidence>
<organism evidence="13 14">
    <name type="scientific">Hyphomicrobium album</name>
    <dbReference type="NCBI Taxonomy" id="2665159"/>
    <lineage>
        <taxon>Bacteria</taxon>
        <taxon>Pseudomonadati</taxon>
        <taxon>Pseudomonadota</taxon>
        <taxon>Alphaproteobacteria</taxon>
        <taxon>Hyphomicrobiales</taxon>
        <taxon>Hyphomicrobiaceae</taxon>
        <taxon>Hyphomicrobium</taxon>
    </lineage>
</organism>
<evidence type="ECO:0000256" key="10">
    <source>
        <dbReference type="RuleBase" id="RU361139"/>
    </source>
</evidence>
<name>A0A6I3KC78_9HYPH</name>
<evidence type="ECO:0000256" key="11">
    <source>
        <dbReference type="SAM" id="MobiDB-lite"/>
    </source>
</evidence>
<reference evidence="13 14" key="1">
    <citation type="submission" date="2019-11" db="EMBL/GenBank/DDBJ databases">
        <title>Identification of a novel strain.</title>
        <authorList>
            <person name="Xu Q."/>
            <person name="Wang G."/>
        </authorList>
    </citation>
    <scope>NUCLEOTIDE SEQUENCE [LARGE SCALE GENOMIC DNA]</scope>
    <source>
        <strain evidence="14">xq</strain>
    </source>
</reference>
<dbReference type="EC" id="1.2.4.1" evidence="3 10"/>
<evidence type="ECO:0000256" key="5">
    <source>
        <dbReference type="ARBA" id="ARBA00023002"/>
    </source>
</evidence>
<evidence type="ECO:0000256" key="8">
    <source>
        <dbReference type="ARBA" id="ARBA00025211"/>
    </source>
</evidence>
<evidence type="ECO:0000256" key="1">
    <source>
        <dbReference type="ARBA" id="ARBA00001964"/>
    </source>
</evidence>
<dbReference type="CDD" id="cd02000">
    <property type="entry name" value="TPP_E1_PDC_ADC_BCADC"/>
    <property type="match status" value="1"/>
</dbReference>
<dbReference type="PANTHER" id="PTHR11516">
    <property type="entry name" value="PYRUVATE DEHYDROGENASE E1 COMPONENT, ALPHA SUBUNIT BACTERIAL AND ORGANELLAR"/>
    <property type="match status" value="1"/>
</dbReference>
<comment type="subunit">
    <text evidence="2 10">Heterodimer of an alpha and a beta chain.</text>
</comment>
<dbReference type="InterPro" id="IPR017597">
    <property type="entry name" value="Pyrv_DH_E1_asu_subgrp-y"/>
</dbReference>
<dbReference type="GO" id="GO:0004739">
    <property type="term" value="F:pyruvate dehydrogenase (acetyl-transferring) activity"/>
    <property type="evidence" value="ECO:0007669"/>
    <property type="project" value="UniProtKB-UniRule"/>
</dbReference>
<dbReference type="InterPro" id="IPR029061">
    <property type="entry name" value="THDP-binding"/>
</dbReference>
<dbReference type="PANTHER" id="PTHR11516:SF60">
    <property type="entry name" value="PYRUVATE DEHYDROGENASE E1 COMPONENT SUBUNIT ALPHA"/>
    <property type="match status" value="1"/>
</dbReference>
<proteinExistence type="predicted"/>
<evidence type="ECO:0000256" key="6">
    <source>
        <dbReference type="ARBA" id="ARBA00023052"/>
    </source>
</evidence>
<comment type="caution">
    <text evidence="13">The sequence shown here is derived from an EMBL/GenBank/DDBJ whole genome shotgun (WGS) entry which is preliminary data.</text>
</comment>
<dbReference type="InterPro" id="IPR001017">
    <property type="entry name" value="DH_E1"/>
</dbReference>
<dbReference type="Proteomes" id="UP000440694">
    <property type="component" value="Unassembled WGS sequence"/>
</dbReference>
<evidence type="ECO:0000259" key="12">
    <source>
        <dbReference type="Pfam" id="PF00676"/>
    </source>
</evidence>
<feature type="compositionally biased region" description="Low complexity" evidence="11">
    <location>
        <begin position="1"/>
        <end position="20"/>
    </location>
</feature>
<accession>A0A6I3KC78</accession>
<comment type="catalytic activity">
    <reaction evidence="9 10">
        <text>N(6)-[(R)-lipoyl]-L-lysyl-[protein] + pyruvate + H(+) = N(6)-[(R)-S(8)-acetyldihydrolipoyl]-L-lysyl-[protein] + CO2</text>
        <dbReference type="Rhea" id="RHEA:19189"/>
        <dbReference type="Rhea" id="RHEA-COMP:10474"/>
        <dbReference type="Rhea" id="RHEA-COMP:10478"/>
        <dbReference type="ChEBI" id="CHEBI:15361"/>
        <dbReference type="ChEBI" id="CHEBI:15378"/>
        <dbReference type="ChEBI" id="CHEBI:16526"/>
        <dbReference type="ChEBI" id="CHEBI:83099"/>
        <dbReference type="ChEBI" id="CHEBI:83111"/>
        <dbReference type="EC" id="1.2.4.1"/>
    </reaction>
</comment>
<dbReference type="FunFam" id="3.40.50.970:FF:000013">
    <property type="entry name" value="Pyruvate dehydrogenase E1 component subunit alpha"/>
    <property type="match status" value="1"/>
</dbReference>
<keyword evidence="14" id="KW-1185">Reference proteome</keyword>
<evidence type="ECO:0000256" key="3">
    <source>
        <dbReference type="ARBA" id="ARBA00012281"/>
    </source>
</evidence>
<keyword evidence="5 10" id="KW-0560">Oxidoreductase</keyword>
<comment type="function">
    <text evidence="8">The pyruvate dehydrogenase complex catalyzes the overall conversion of pyruvate to acetyl-CoA and CO(2). It contains multiple copies of three enzymatic components: pyruvate dehydrogenase (E1), dihydrolipoamide acetyltransferase (E2) and lipoamide dehydrogenase (E3).</text>
</comment>
<dbReference type="AlphaFoldDB" id="A0A6I3KC78"/>
<dbReference type="EMBL" id="WMBQ01000001">
    <property type="protein sequence ID" value="MTD93025.1"/>
    <property type="molecule type" value="Genomic_DNA"/>
</dbReference>
<feature type="region of interest" description="Disordered" evidence="11">
    <location>
        <begin position="1"/>
        <end position="30"/>
    </location>
</feature>